<feature type="transmembrane region" description="Helical" evidence="1">
    <location>
        <begin position="6"/>
        <end position="26"/>
    </location>
</feature>
<dbReference type="AlphaFoldDB" id="A0A840VMG4"/>
<name>A0A840VMG4_9PROT</name>
<protein>
    <submittedName>
        <fullName evidence="2">Uncharacterized protein</fullName>
    </submittedName>
</protein>
<dbReference type="RefSeq" id="WP_183267339.1">
    <property type="nucleotide sequence ID" value="NZ_JACHFJ010000015.1"/>
</dbReference>
<sequence length="112" mass="12001">MSTEAVAVLAVGVGLLALLLIWGSLFRRPGDGQILATGMPGRATVLSVQETKPRGGVGPEALVRLDVAPREGAHFEVLLQIPFTQRHARALKPGQVVPVRFDVLPWNVTVFV</sequence>
<proteinExistence type="predicted"/>
<gene>
    <name evidence="2" type="ORF">HNP71_002587</name>
</gene>
<organism evidence="2 3">
    <name type="scientific">Acidocella aromatica</name>
    <dbReference type="NCBI Taxonomy" id="1303579"/>
    <lineage>
        <taxon>Bacteria</taxon>
        <taxon>Pseudomonadati</taxon>
        <taxon>Pseudomonadota</taxon>
        <taxon>Alphaproteobacteria</taxon>
        <taxon>Acetobacterales</taxon>
        <taxon>Acidocellaceae</taxon>
        <taxon>Acidocella</taxon>
    </lineage>
</organism>
<evidence type="ECO:0000313" key="3">
    <source>
        <dbReference type="Proteomes" id="UP000553706"/>
    </source>
</evidence>
<dbReference type="EMBL" id="JACHFJ010000015">
    <property type="protein sequence ID" value="MBB5374315.1"/>
    <property type="molecule type" value="Genomic_DNA"/>
</dbReference>
<accession>A0A840VMG4</accession>
<keyword evidence="3" id="KW-1185">Reference proteome</keyword>
<reference evidence="2 3" key="1">
    <citation type="submission" date="2020-08" db="EMBL/GenBank/DDBJ databases">
        <title>Genomic Encyclopedia of Type Strains, Phase IV (KMG-IV): sequencing the most valuable type-strain genomes for metagenomic binning, comparative biology and taxonomic classification.</title>
        <authorList>
            <person name="Goeker M."/>
        </authorList>
    </citation>
    <scope>NUCLEOTIDE SEQUENCE [LARGE SCALE GENOMIC DNA]</scope>
    <source>
        <strain evidence="2 3">DSM 27026</strain>
    </source>
</reference>
<comment type="caution">
    <text evidence="2">The sequence shown here is derived from an EMBL/GenBank/DDBJ whole genome shotgun (WGS) entry which is preliminary data.</text>
</comment>
<evidence type="ECO:0000313" key="2">
    <source>
        <dbReference type="EMBL" id="MBB5374315.1"/>
    </source>
</evidence>
<keyword evidence="1" id="KW-1133">Transmembrane helix</keyword>
<keyword evidence="1" id="KW-0812">Transmembrane</keyword>
<dbReference type="Proteomes" id="UP000553706">
    <property type="component" value="Unassembled WGS sequence"/>
</dbReference>
<evidence type="ECO:0000256" key="1">
    <source>
        <dbReference type="SAM" id="Phobius"/>
    </source>
</evidence>
<keyword evidence="1" id="KW-0472">Membrane</keyword>